<reference evidence="2 3" key="1">
    <citation type="journal article" date="2010" name="J. Bacteriol.">
        <title>Whole genome sequences of two Xylella fastidiosa strains (M12 and M23) causing almond leaf scorch disease in California.</title>
        <authorList>
            <person name="Chen J."/>
            <person name="Xie G."/>
            <person name="Han S."/>
            <person name="Chertkov O."/>
            <person name="Sims D."/>
            <person name="Civerolo E.L."/>
        </authorList>
    </citation>
    <scope>NUCLEOTIDE SEQUENCE [LARGE SCALE GENOMIC DNA]</scope>
    <source>
        <strain evidence="2 3">M23</strain>
    </source>
</reference>
<proteinExistence type="predicted"/>
<evidence type="ECO:0000256" key="1">
    <source>
        <dbReference type="SAM" id="MobiDB-lite"/>
    </source>
</evidence>
<gene>
    <name evidence="2" type="ordered locus">XfasM23_1943</name>
</gene>
<dbReference type="EMBL" id="CP001011">
    <property type="protein sequence ID" value="ACB93342.1"/>
    <property type="molecule type" value="Genomic_DNA"/>
</dbReference>
<dbReference type="KEGG" id="xfn:XfasM23_1943"/>
<dbReference type="AlphaFoldDB" id="B2I987"/>
<evidence type="ECO:0000313" key="3">
    <source>
        <dbReference type="Proteomes" id="UP000001698"/>
    </source>
</evidence>
<accession>B2I987</accession>
<feature type="region of interest" description="Disordered" evidence="1">
    <location>
        <begin position="22"/>
        <end position="43"/>
    </location>
</feature>
<protein>
    <submittedName>
        <fullName evidence="2">Uncharacterized protein</fullName>
    </submittedName>
</protein>
<organism evidence="2 3">
    <name type="scientific">Xylella fastidiosa (strain M23)</name>
    <dbReference type="NCBI Taxonomy" id="405441"/>
    <lineage>
        <taxon>Bacteria</taxon>
        <taxon>Pseudomonadati</taxon>
        <taxon>Pseudomonadota</taxon>
        <taxon>Gammaproteobacteria</taxon>
        <taxon>Lysobacterales</taxon>
        <taxon>Lysobacteraceae</taxon>
        <taxon>Xylella</taxon>
    </lineage>
</organism>
<dbReference type="HOGENOM" id="CLU_1309698_0_0_6"/>
<dbReference type="Proteomes" id="UP000001698">
    <property type="component" value="Chromosome"/>
</dbReference>
<name>B2I987_XYLF2</name>
<sequence>MFLSWRSATRSTADVSSIAQQMDTSHGLHSNHRHPSKPIPCSTVTRSTKLKNIRNIHSRRYSAPHAFIPSLSLAATIPAANTPADGVATRSTHSCACRYTHAKPHCDLVAKQHIKRNVAHLASASSCMDAEHPQQGRLNHVNIRPLWVRMPPIPLAALLQHRHLNGRHPFAHRKWRCITTMHCPTHRDAQRQRNPHRGNFAIETRGAAKP</sequence>
<evidence type="ECO:0000313" key="2">
    <source>
        <dbReference type="EMBL" id="ACB93342.1"/>
    </source>
</evidence>
<feature type="region of interest" description="Disordered" evidence="1">
    <location>
        <begin position="186"/>
        <end position="210"/>
    </location>
</feature>